<dbReference type="InterPro" id="IPR036291">
    <property type="entry name" value="NAD(P)-bd_dom_sf"/>
</dbReference>
<comment type="caution">
    <text evidence="3">The sequence shown here is derived from an EMBL/GenBank/DDBJ whole genome shotgun (WGS) entry which is preliminary data.</text>
</comment>
<dbReference type="SMART" id="SM00822">
    <property type="entry name" value="PKS_KR"/>
    <property type="match status" value="1"/>
</dbReference>
<keyword evidence="4" id="KW-1185">Reference proteome</keyword>
<dbReference type="PRINTS" id="PR00081">
    <property type="entry name" value="GDHRDH"/>
</dbReference>
<dbReference type="Pfam" id="PF13561">
    <property type="entry name" value="adh_short_C2"/>
    <property type="match status" value="1"/>
</dbReference>
<dbReference type="PROSITE" id="PS00061">
    <property type="entry name" value="ADH_SHORT"/>
    <property type="match status" value="1"/>
</dbReference>
<name>A0ABV8LWV2_9ACTN</name>
<dbReference type="Proteomes" id="UP001595816">
    <property type="component" value="Unassembled WGS sequence"/>
</dbReference>
<dbReference type="EC" id="1.1.1.-" evidence="3"/>
<keyword evidence="3" id="KW-0560">Oxidoreductase</keyword>
<dbReference type="EMBL" id="JBHSAY010000022">
    <property type="protein sequence ID" value="MFC4135495.1"/>
    <property type="molecule type" value="Genomic_DNA"/>
</dbReference>
<protein>
    <submittedName>
        <fullName evidence="3">SDR family NAD(P)-dependent oxidoreductase</fullName>
        <ecNumber evidence="3">1.1.1.-</ecNumber>
    </submittedName>
</protein>
<evidence type="ECO:0000313" key="3">
    <source>
        <dbReference type="EMBL" id="MFC4135495.1"/>
    </source>
</evidence>
<dbReference type="RefSeq" id="WP_253756216.1">
    <property type="nucleotide sequence ID" value="NZ_JAMZDZ010000001.1"/>
</dbReference>
<dbReference type="InterPro" id="IPR020904">
    <property type="entry name" value="Sc_DH/Rdtase_CS"/>
</dbReference>
<dbReference type="Gene3D" id="3.40.50.720">
    <property type="entry name" value="NAD(P)-binding Rossmann-like Domain"/>
    <property type="match status" value="1"/>
</dbReference>
<dbReference type="PRINTS" id="PR00080">
    <property type="entry name" value="SDRFAMILY"/>
</dbReference>
<gene>
    <name evidence="3" type="ORF">ACFOZ4_33190</name>
</gene>
<dbReference type="PANTHER" id="PTHR42760:SF135">
    <property type="entry name" value="BLL7886 PROTEIN"/>
    <property type="match status" value="1"/>
</dbReference>
<feature type="domain" description="Ketoreductase" evidence="2">
    <location>
        <begin position="15"/>
        <end position="195"/>
    </location>
</feature>
<dbReference type="SUPFAM" id="SSF51735">
    <property type="entry name" value="NAD(P)-binding Rossmann-fold domains"/>
    <property type="match status" value="1"/>
</dbReference>
<evidence type="ECO:0000313" key="4">
    <source>
        <dbReference type="Proteomes" id="UP001595816"/>
    </source>
</evidence>
<reference evidence="4" key="1">
    <citation type="journal article" date="2019" name="Int. J. Syst. Evol. Microbiol.">
        <title>The Global Catalogue of Microorganisms (GCM) 10K type strain sequencing project: providing services to taxonomists for standard genome sequencing and annotation.</title>
        <authorList>
            <consortium name="The Broad Institute Genomics Platform"/>
            <consortium name="The Broad Institute Genome Sequencing Center for Infectious Disease"/>
            <person name="Wu L."/>
            <person name="Ma J."/>
        </authorList>
    </citation>
    <scope>NUCLEOTIDE SEQUENCE [LARGE SCALE GENOMIC DNA]</scope>
    <source>
        <strain evidence="4">CGMCC 4.7289</strain>
    </source>
</reference>
<organism evidence="3 4">
    <name type="scientific">Hamadaea flava</name>
    <dbReference type="NCBI Taxonomy" id="1742688"/>
    <lineage>
        <taxon>Bacteria</taxon>
        <taxon>Bacillati</taxon>
        <taxon>Actinomycetota</taxon>
        <taxon>Actinomycetes</taxon>
        <taxon>Micromonosporales</taxon>
        <taxon>Micromonosporaceae</taxon>
        <taxon>Hamadaea</taxon>
    </lineage>
</organism>
<dbReference type="InterPro" id="IPR057326">
    <property type="entry name" value="KR_dom"/>
</dbReference>
<accession>A0ABV8LWV2</accession>
<comment type="similarity">
    <text evidence="1">Belongs to the short-chain dehydrogenases/reductases (SDR) family.</text>
</comment>
<dbReference type="GO" id="GO:0016491">
    <property type="term" value="F:oxidoreductase activity"/>
    <property type="evidence" value="ECO:0007669"/>
    <property type="project" value="UniProtKB-KW"/>
</dbReference>
<proteinExistence type="inferred from homology"/>
<dbReference type="PANTHER" id="PTHR42760">
    <property type="entry name" value="SHORT-CHAIN DEHYDROGENASES/REDUCTASES FAMILY MEMBER"/>
    <property type="match status" value="1"/>
</dbReference>
<sequence>MSSSPEIHSPDKGARVALVTGGSRGIGRAVAERLAADGYAVAVHASTLANAQPVADELAGKYAVPTLAVGADVSDPAAVKAAVRSVFEQFRRLDALVVGAGTHEAGMLGMQSDASTQRLFDVNAVGATHTLQHAARLLRRGDAPAVVLIASVMGRVGGAGQAVYSATKAAVIGLTLAAAKELGPAGIRVNAVAPGFIETDMLSTLDEAGRAEVVAATPLHRLGRPQDVADAVAFLLSPLASFVTGQVLGVDGGVLR</sequence>
<dbReference type="InterPro" id="IPR002347">
    <property type="entry name" value="SDR_fam"/>
</dbReference>
<evidence type="ECO:0000256" key="1">
    <source>
        <dbReference type="ARBA" id="ARBA00006484"/>
    </source>
</evidence>
<evidence type="ECO:0000259" key="2">
    <source>
        <dbReference type="SMART" id="SM00822"/>
    </source>
</evidence>